<sequence length="86" mass="9030">MVAAALGEVEALIEAVAGGAVLCAGAEMPFARHERRIAQVVQPVGQGDDVVRQVPFVPGFADLIGRQHLRHVAEAGEVVVGARQQH</sequence>
<comment type="caution">
    <text evidence="1">The sequence shown here is derived from an EMBL/GenBank/DDBJ whole genome shotgun (WGS) entry which is preliminary data.</text>
</comment>
<dbReference type="Proteomes" id="UP000218231">
    <property type="component" value="Unassembled WGS sequence"/>
</dbReference>
<gene>
    <name evidence="1" type="ORF">WR25_13236</name>
</gene>
<name>A0A2A2K3F8_9BILA</name>
<reference evidence="1 2" key="1">
    <citation type="journal article" date="2017" name="Curr. Biol.">
        <title>Genome architecture and evolution of a unichromosomal asexual nematode.</title>
        <authorList>
            <person name="Fradin H."/>
            <person name="Zegar C."/>
            <person name="Gutwein M."/>
            <person name="Lucas J."/>
            <person name="Kovtun M."/>
            <person name="Corcoran D."/>
            <person name="Baugh L.R."/>
            <person name="Kiontke K."/>
            <person name="Gunsalus K."/>
            <person name="Fitch D.H."/>
            <person name="Piano F."/>
        </authorList>
    </citation>
    <scope>NUCLEOTIDE SEQUENCE [LARGE SCALE GENOMIC DNA]</scope>
    <source>
        <strain evidence="1">PF1309</strain>
    </source>
</reference>
<evidence type="ECO:0000313" key="1">
    <source>
        <dbReference type="EMBL" id="PAV68339.1"/>
    </source>
</evidence>
<protein>
    <submittedName>
        <fullName evidence="1">Uncharacterized protein</fullName>
    </submittedName>
</protein>
<dbReference type="EMBL" id="LIAE01009772">
    <property type="protein sequence ID" value="PAV68339.1"/>
    <property type="molecule type" value="Genomic_DNA"/>
</dbReference>
<accession>A0A2A2K3F8</accession>
<dbReference type="AlphaFoldDB" id="A0A2A2K3F8"/>
<organism evidence="1 2">
    <name type="scientific">Diploscapter pachys</name>
    <dbReference type="NCBI Taxonomy" id="2018661"/>
    <lineage>
        <taxon>Eukaryota</taxon>
        <taxon>Metazoa</taxon>
        <taxon>Ecdysozoa</taxon>
        <taxon>Nematoda</taxon>
        <taxon>Chromadorea</taxon>
        <taxon>Rhabditida</taxon>
        <taxon>Rhabditina</taxon>
        <taxon>Rhabditomorpha</taxon>
        <taxon>Rhabditoidea</taxon>
        <taxon>Rhabditidae</taxon>
        <taxon>Diploscapter</taxon>
    </lineage>
</organism>
<keyword evidence="2" id="KW-1185">Reference proteome</keyword>
<evidence type="ECO:0000313" key="2">
    <source>
        <dbReference type="Proteomes" id="UP000218231"/>
    </source>
</evidence>
<proteinExistence type="predicted"/>